<evidence type="ECO:0000256" key="1">
    <source>
        <dbReference type="SAM" id="Coils"/>
    </source>
</evidence>
<evidence type="ECO:0000313" key="3">
    <source>
        <dbReference type="EMBL" id="KAL0507252.1"/>
    </source>
</evidence>
<feature type="region of interest" description="Disordered" evidence="2">
    <location>
        <begin position="1192"/>
        <end position="1228"/>
    </location>
</feature>
<feature type="region of interest" description="Disordered" evidence="2">
    <location>
        <begin position="324"/>
        <end position="357"/>
    </location>
</feature>
<feature type="region of interest" description="Disordered" evidence="2">
    <location>
        <begin position="1628"/>
        <end position="1661"/>
    </location>
</feature>
<keyword evidence="1" id="KW-0175">Coiled coil</keyword>
<feature type="region of interest" description="Disordered" evidence="2">
    <location>
        <begin position="262"/>
        <end position="281"/>
    </location>
</feature>
<evidence type="ECO:0000313" key="4">
    <source>
        <dbReference type="Proteomes" id="UP001500131"/>
    </source>
</evidence>
<comment type="caution">
    <text evidence="3">The sequence shown here is derived from an EMBL/GenBank/DDBJ whole genome shotgun (WGS) entry which is preliminary data.</text>
</comment>
<feature type="region of interest" description="Disordered" evidence="2">
    <location>
        <begin position="122"/>
        <end position="151"/>
    </location>
</feature>
<feature type="compositionally biased region" description="Basic and acidic residues" evidence="2">
    <location>
        <begin position="726"/>
        <end position="736"/>
    </location>
</feature>
<feature type="region of interest" description="Disordered" evidence="2">
    <location>
        <begin position="62"/>
        <end position="93"/>
    </location>
</feature>
<feature type="region of interest" description="Disordered" evidence="2">
    <location>
        <begin position="607"/>
        <end position="643"/>
    </location>
</feature>
<feature type="compositionally biased region" description="Low complexity" evidence="2">
    <location>
        <begin position="65"/>
        <end position="77"/>
    </location>
</feature>
<feature type="region of interest" description="Disordered" evidence="2">
    <location>
        <begin position="697"/>
        <end position="771"/>
    </location>
</feature>
<feature type="compositionally biased region" description="Acidic residues" evidence="2">
    <location>
        <begin position="753"/>
        <end position="766"/>
    </location>
</feature>
<feature type="compositionally biased region" description="Polar residues" evidence="2">
    <location>
        <begin position="262"/>
        <end position="280"/>
    </location>
</feature>
<feature type="compositionally biased region" description="Basic and acidic residues" evidence="2">
    <location>
        <begin position="1641"/>
        <end position="1651"/>
    </location>
</feature>
<feature type="compositionally biased region" description="Polar residues" evidence="2">
    <location>
        <begin position="1574"/>
        <end position="1583"/>
    </location>
</feature>
<feature type="compositionally biased region" description="Polar residues" evidence="2">
    <location>
        <begin position="123"/>
        <end position="141"/>
    </location>
</feature>
<reference evidence="3 4" key="1">
    <citation type="submission" date="2024-02" db="EMBL/GenBank/DDBJ databases">
        <title>FIRST GENOME SEQUENCES OF Leishmania (Viannia) shawi, Leishmania (Viannia) lindenbergi AND Leishmania (Viannia) utingensis.</title>
        <authorList>
            <person name="Resadore F."/>
            <person name="Custodio M.G.F."/>
            <person name="Boite M.C."/>
            <person name="Cupolillo E."/>
            <person name="Ferreira G.E.M."/>
        </authorList>
    </citation>
    <scope>NUCLEOTIDE SEQUENCE [LARGE SCALE GENOMIC DNA]</scope>
    <source>
        <strain evidence="3 4">MHOM/BR/1966/M15733</strain>
    </source>
</reference>
<feature type="compositionally biased region" description="Low complexity" evidence="2">
    <location>
        <begin position="614"/>
        <end position="630"/>
    </location>
</feature>
<name>A0AAW3AL07_9TRYP</name>
<protein>
    <submittedName>
        <fullName evidence="3">Uncharacterized protein</fullName>
    </submittedName>
</protein>
<proteinExistence type="predicted"/>
<dbReference type="Proteomes" id="UP001500131">
    <property type="component" value="Unassembled WGS sequence"/>
</dbReference>
<accession>A0AAW3AL07</accession>
<organism evidence="3 4">
    <name type="scientific">Leishmania lindenbergi</name>
    <dbReference type="NCBI Taxonomy" id="651832"/>
    <lineage>
        <taxon>Eukaryota</taxon>
        <taxon>Discoba</taxon>
        <taxon>Euglenozoa</taxon>
        <taxon>Kinetoplastea</taxon>
        <taxon>Metakinetoplastina</taxon>
        <taxon>Trypanosomatida</taxon>
        <taxon>Trypanosomatidae</taxon>
        <taxon>Leishmaniinae</taxon>
        <taxon>Leishmania</taxon>
    </lineage>
</organism>
<gene>
    <name evidence="3" type="ORF">Q4I31_002895</name>
</gene>
<feature type="region of interest" description="Disordered" evidence="2">
    <location>
        <begin position="1991"/>
        <end position="2026"/>
    </location>
</feature>
<feature type="region of interest" description="Disordered" evidence="2">
    <location>
        <begin position="665"/>
        <end position="685"/>
    </location>
</feature>
<dbReference type="EMBL" id="JBAMZK010000020">
    <property type="protein sequence ID" value="KAL0507252.1"/>
    <property type="molecule type" value="Genomic_DNA"/>
</dbReference>
<feature type="coiled-coil region" evidence="1">
    <location>
        <begin position="860"/>
        <end position="922"/>
    </location>
</feature>
<evidence type="ECO:0000256" key="2">
    <source>
        <dbReference type="SAM" id="MobiDB-lite"/>
    </source>
</evidence>
<feature type="region of interest" description="Disordered" evidence="2">
    <location>
        <begin position="1567"/>
        <end position="1588"/>
    </location>
</feature>
<feature type="compositionally biased region" description="Polar residues" evidence="2">
    <location>
        <begin position="1192"/>
        <end position="1203"/>
    </location>
</feature>
<feature type="compositionally biased region" description="Low complexity" evidence="2">
    <location>
        <begin position="2002"/>
        <end position="2026"/>
    </location>
</feature>
<sequence length="2026" mass="219730">MPSYPPRASQQRLPPASYTFAHEDVNAFRLRPVSYANTTAAPPSAAATSISSLPHLQISTRDKATATTTTTRSLAKTGPAHHSRRAAQPTTAAASISGIEAIRVPPVAAPRVYAALIPARVQPNRNNSSGNGDASQQTAKLSSPPGAEASATGGAYLSLHDALVSLPVAATECIVAPDLSPTETRQLALWMRSTPSFTSSTESAYAAKASFNHPLHRWWHERQTIRLHHRHVAALDEELSPVLEQAVRGLLTAEEHHWQLEIQRQQQQTSGVPPTPSAESTVPLHKMAALLQALQVVLHQTSTSFIEAQDSKATAAVATVKDTLGGDHDAGRHTTLAKTSSRSTEEEDEVEAQQALSEAQRHEVLQAALNTERALAEEVKRQVPTALPTRAGVSVVTLPCDSPVPASILRLEAAVSVALLSSMIEKAEACLPGMEFAGHLFRQYILPHVYTDYAGWAAVRPRLGTLSEQVTHLATLPLRVQQQQSLTGAAVQAQADTSYLEGVVKSWTMRAWIHQVIQQRQSLARQVATERVVARLRGRVRLQSVFSAWRQEVQRRQQRVREARMEAAYINFLNESRLSAQQDSQAHLGNAATVATALLICSPQPSAPPVAAMQSRGQQQQQESGQGVQEPTAGSREGSSTTGVLVRAASTVVDTRVGWAQASLPLPLGRPRHDSHAAKRKGAGHSRVCLSFMRQKAGGQESALQPQQQGVGAAGAGDSHGSSAPADKDSVSREKGSGGGGVMEKYIVRDASSEDQDEGSSEENDAIDGAGTLTQLVYLESRADETHEDNGSYHARSTAPYMYATSGINASLAETTASRDDDGADVPEHPLFQAMLAKLREMDQANLYLRTELTVQSRRLRKIEAANSGLRQRNRQLEEGTLQLLRDKLEALNTTQEQLMTITQKNRRLQHLQSRLRAHRHRPWQSTVLRVVGDMCEVSTAAAEGADEARVQADRYGTGGSFNDDDKCGEDERRNASSQATKSGMAAEATVDGQRAAATMPRAPHFMSSHASPPGSERDEERLFSRIAPTVLRSTCQLPDALIILADWANSCLDDLQCLDDMKDGPLAERFSSFSEEARSGVLLSRLLYYLALPRYRTTTSAAEVKPGITSQSGMDNLAGARLDGIDRRRQLLEQHGVQLNPPFPVYADCFGDLLAMPPAECMSHLLAFATELMTGQDVTAQQQDEMWWMNSTNSENSNSQPSVDARLSTAEEGDARRSLRAAAAPPPTLSAPLPLHTVVDPYAVVRGERSAVITLISLLYVRFAHPFHHKSRQNAKRERSALLHLWSGGQATAAELNGTITDGLRDATRGGENPAEVGATLARVQPTGYSIEADMLRQLPTEDKTPWQLFRERCLPVFGTQAHPFLLRGGFWPSDAFESPELAAMLSNLAMALRRSLELHRWHVTLSCLVPVRTYSGLSRGVFTGPCASAPALLLGLHQDGKEILSIKHPLIRQCVEQRQKAYLDALASETLVASLTSMDDGTAKLQTHQGQLIDATTETESLTDAITGVWQNDLLSLFVQRATLSAHLALPVLDLGSWRMLCSDLGLISMASSEREDFAVHDTAKLRRHKSGQSPMPMQSLRTRDPGPQLQAVDMEVVTELFQRAVMAVSFARGEVDPAVLQPARAVGDASPKMAPGAAEEHSEGDGRQRRSPQSSVQQHALPDIQMDMTYASFVIALVLLAHRLYPSFTPATLESIVALPASSTATFVGSKECSAFASSDDGLLGWPASLTQGGDETNPSHHIFSSKPTYCSLMKALGRMMQDFVLPSSAAHLQAADPRFILHQLTRGVKTQAVLQNSAPALLLVYQAYSKEVLGEPGMVRKDVLRLLRDAMLTSTELSQYLIYELFSKCSVLRQANEEVAITNRKEADRLTRLSSGLDNLPSSSRRPLYRAVRIVDPGTATDSADAPATQRRRTQVLTFEGFCDLLCVLCGFKQPNVFVPFEERLRSFLHHSLLRPLMHMVPSLGSLLSHSQLSGASNNVSVVPGAAGTGNLDSDGISRSPGSKGSSGASGARASSSQRRRA</sequence>
<feature type="compositionally biased region" description="Basic and acidic residues" evidence="2">
    <location>
        <begin position="964"/>
        <end position="975"/>
    </location>
</feature>
<feature type="region of interest" description="Disordered" evidence="2">
    <location>
        <begin position="941"/>
        <end position="990"/>
    </location>
</feature>
<feature type="compositionally biased region" description="Low complexity" evidence="2">
    <location>
        <begin position="703"/>
        <end position="725"/>
    </location>
</feature>
<keyword evidence="4" id="KW-1185">Reference proteome</keyword>